<dbReference type="EMBL" id="CZAI01000004">
    <property type="protein sequence ID" value="CUP36030.1"/>
    <property type="molecule type" value="Genomic_DNA"/>
</dbReference>
<keyword evidence="1" id="KW-0812">Transmembrane</keyword>
<dbReference type="Proteomes" id="UP001060260">
    <property type="component" value="Chromosome"/>
</dbReference>
<evidence type="ECO:0000313" key="4">
    <source>
        <dbReference type="EMBL" id="UVQ96401.1"/>
    </source>
</evidence>
<evidence type="ECO:0000313" key="2">
    <source>
        <dbReference type="EMBL" id="CUP36030.1"/>
    </source>
</evidence>
<dbReference type="AlphaFoldDB" id="A0A174MPB5"/>
<protein>
    <submittedName>
        <fullName evidence="2">Uncharacterized protein</fullName>
    </submittedName>
</protein>
<proteinExistence type="predicted"/>
<evidence type="ECO:0000313" key="3">
    <source>
        <dbReference type="EMBL" id="RHD50699.1"/>
    </source>
</evidence>
<keyword evidence="1" id="KW-1133">Transmembrane helix</keyword>
<dbReference type="STRING" id="47678.ERS852494_02069"/>
<reference evidence="3 6" key="2">
    <citation type="submission" date="2018-08" db="EMBL/GenBank/DDBJ databases">
        <title>A genome reference for cultivated species of the human gut microbiota.</title>
        <authorList>
            <person name="Zou Y."/>
            <person name="Xue W."/>
            <person name="Luo G."/>
        </authorList>
    </citation>
    <scope>NUCLEOTIDE SEQUENCE [LARGE SCALE GENOMIC DNA]</scope>
    <source>
        <strain evidence="3 6">AM31-16AC</strain>
    </source>
</reference>
<evidence type="ECO:0000313" key="6">
    <source>
        <dbReference type="Proteomes" id="UP000284689"/>
    </source>
</evidence>
<organism evidence="2 5">
    <name type="scientific">Bacteroides caccae</name>
    <dbReference type="NCBI Taxonomy" id="47678"/>
    <lineage>
        <taxon>Bacteria</taxon>
        <taxon>Pseudomonadati</taxon>
        <taxon>Bacteroidota</taxon>
        <taxon>Bacteroidia</taxon>
        <taxon>Bacteroidales</taxon>
        <taxon>Bacteroidaceae</taxon>
        <taxon>Bacteroides</taxon>
    </lineage>
</organism>
<dbReference type="Proteomes" id="UP000095657">
    <property type="component" value="Unassembled WGS sequence"/>
</dbReference>
<evidence type="ECO:0000256" key="1">
    <source>
        <dbReference type="SAM" id="Phobius"/>
    </source>
</evidence>
<gene>
    <name evidence="3" type="ORF">DW794_06355</name>
    <name evidence="2" type="ORF">ERS852494_02069</name>
    <name evidence="4" type="ORF">NXW23_19195</name>
</gene>
<dbReference type="EMBL" id="CP103166">
    <property type="protein sequence ID" value="UVQ96401.1"/>
    <property type="molecule type" value="Genomic_DNA"/>
</dbReference>
<keyword evidence="1" id="KW-0472">Membrane</keyword>
<feature type="transmembrane region" description="Helical" evidence="1">
    <location>
        <begin position="387"/>
        <end position="409"/>
    </location>
</feature>
<dbReference type="RefSeq" id="WP_055172006.1">
    <property type="nucleotide sequence ID" value="NZ_CAXSYJ010000004.1"/>
</dbReference>
<sequence>MKIIFMLAAKTYMYLPLFLAKEKGIFKSVFEAKRIKDDIEFRICDGDDDAIDSMLDFNRHARKCKLDEIAIAISDPTSILRQHKSFDNKTDIKVIGKLINKLPFWVICPYNEELDNNSHNGFMDIKELKAKRLYTPNSSYITANSCCSQLLNKNNYKIKPVDFSEEIEKCINDSESIALTGDLNLMARKYIENKICIYSHMANNNDESIATTIITSRYICKQYEDMLALVLEAIQKAIFIIYSSPEIATEVCYKISDEIDSYRMPDENIQKEKTEIIISIINSDHLYPMTTDISFSDWKKTVNYYLSHGINIFEYMREHNSPTRPNENEAYVAGIYQKMFFKNPAHTAERKIVEDFGVDCNTFDKEIPYHLIRKLKNKILFFMKKDFWYILCFILFVCVVGYVVYQTFYNNNHDYISNVGLIFGALSLIWGILTSLGVFPKLKKTSRYDD</sequence>
<dbReference type="EMBL" id="QSJD01000007">
    <property type="protein sequence ID" value="RHD50699.1"/>
    <property type="molecule type" value="Genomic_DNA"/>
</dbReference>
<feature type="transmembrane region" description="Helical" evidence="1">
    <location>
        <begin position="415"/>
        <end position="439"/>
    </location>
</feature>
<dbReference type="Proteomes" id="UP000284689">
    <property type="component" value="Unassembled WGS sequence"/>
</dbReference>
<name>A0A174MPB5_9BACE</name>
<evidence type="ECO:0000313" key="5">
    <source>
        <dbReference type="Proteomes" id="UP000095657"/>
    </source>
</evidence>
<accession>A0A174MPB5</accession>
<reference evidence="2 5" key="1">
    <citation type="submission" date="2015-09" db="EMBL/GenBank/DDBJ databases">
        <authorList>
            <consortium name="Pathogen Informatics"/>
        </authorList>
    </citation>
    <scope>NUCLEOTIDE SEQUENCE [LARGE SCALE GENOMIC DNA]</scope>
    <source>
        <strain evidence="2 5">2789STDY5834880</strain>
    </source>
</reference>
<reference evidence="4" key="3">
    <citation type="submission" date="2022-08" db="EMBL/GenBank/DDBJ databases">
        <title>Genome Sequencing of Bacteroides fragilis Group Isolates with Nanopore Technology.</title>
        <authorList>
            <person name="Tisza M.J."/>
            <person name="Smith D."/>
            <person name="Dekker J.P."/>
        </authorList>
    </citation>
    <scope>NUCLEOTIDE SEQUENCE</scope>
    <source>
        <strain evidence="4">BFG-474</strain>
    </source>
</reference>